<evidence type="ECO:0000256" key="7">
    <source>
        <dbReference type="ARBA" id="ARBA00022833"/>
    </source>
</evidence>
<dbReference type="CDD" id="cd16454">
    <property type="entry name" value="RING-H2_PA-TM-RING"/>
    <property type="match status" value="1"/>
</dbReference>
<evidence type="ECO:0000256" key="4">
    <source>
        <dbReference type="ARBA" id="ARBA00022723"/>
    </source>
</evidence>
<dbReference type="AlphaFoldDB" id="A0A8S1KSR9"/>
<dbReference type="PANTHER" id="PTHR22937">
    <property type="entry name" value="E3 UBIQUITIN-PROTEIN LIGASE RNF165"/>
    <property type="match status" value="1"/>
</dbReference>
<dbReference type="Pfam" id="PF13639">
    <property type="entry name" value="zf-RING_2"/>
    <property type="match status" value="1"/>
</dbReference>
<dbReference type="GO" id="GO:0008270">
    <property type="term" value="F:zinc ion binding"/>
    <property type="evidence" value="ECO:0007669"/>
    <property type="project" value="UniProtKB-KW"/>
</dbReference>
<dbReference type="PANTHER" id="PTHR22937:SF65">
    <property type="entry name" value="E3 UBIQUITIN-PROTEIN LIGASE ARK2C"/>
    <property type="match status" value="1"/>
</dbReference>
<evidence type="ECO:0000256" key="6">
    <source>
        <dbReference type="ARBA" id="ARBA00022786"/>
    </source>
</evidence>
<protein>
    <recommendedName>
        <fullName evidence="2">RING-type E3 ubiquitin transferase</fullName>
        <ecNumber evidence="2">2.3.2.27</ecNumber>
    </recommendedName>
</protein>
<gene>
    <name evidence="10" type="ORF">PSON_ATCC_30995.1.T0120284</name>
</gene>
<sequence length="399" mass="47114">MQTTNQSNETYNCNFCSVYVLKQSLEVHQIKCLGKNQKFQTQIQEQQQSSTFQTLEQFSTSSNLINQSTILNTQSKQQNERLQFPNQNNIQQNQINIFTTQVFQTLNQFNGNQNNQFNVSQQFERQGGDSANIFTQNQNAFSQNIIEQFPQSQNNVANQIKQQQLFNNNAPSQPNQFFFLNRNVQNQQQQQQQINFRIDQTQQIQSRQNPFINDQMRIGQIFPPQRSELIRAIQNNNIILTQNQIESNRTNNSFQFNTPSYFNAINQAQLNDKQSQKQGSTLQYDMEGLNNFDLLKEYTDEEVNLMNDEQFYQYFIHKQIQENHKNETDSQILKIRAEQQLHEEENQCVICQDIIENEDDTKTLGCNHKFHINCISDWLNRKSVCPICKSRIKMNELYY</sequence>
<keyword evidence="6" id="KW-0833">Ubl conjugation pathway</keyword>
<comment type="caution">
    <text evidence="10">The sequence shown here is derived from an EMBL/GenBank/DDBJ whole genome shotgun (WGS) entry which is preliminary data.</text>
</comment>
<comment type="catalytic activity">
    <reaction evidence="1">
        <text>S-ubiquitinyl-[E2 ubiquitin-conjugating enzyme]-L-cysteine + [acceptor protein]-L-lysine = [E2 ubiquitin-conjugating enzyme]-L-cysteine + N(6)-ubiquitinyl-[acceptor protein]-L-lysine.</text>
        <dbReference type="EC" id="2.3.2.27"/>
    </reaction>
</comment>
<proteinExistence type="predicted"/>
<dbReference type="EC" id="2.3.2.27" evidence="2"/>
<evidence type="ECO:0000256" key="3">
    <source>
        <dbReference type="ARBA" id="ARBA00022679"/>
    </source>
</evidence>
<keyword evidence="11" id="KW-1185">Reference proteome</keyword>
<dbReference type="Proteomes" id="UP000692954">
    <property type="component" value="Unassembled WGS sequence"/>
</dbReference>
<evidence type="ECO:0000256" key="8">
    <source>
        <dbReference type="PROSITE-ProRule" id="PRU00175"/>
    </source>
</evidence>
<evidence type="ECO:0000313" key="10">
    <source>
        <dbReference type="EMBL" id="CAD8058600.1"/>
    </source>
</evidence>
<evidence type="ECO:0000313" key="11">
    <source>
        <dbReference type="Proteomes" id="UP000692954"/>
    </source>
</evidence>
<keyword evidence="3" id="KW-0808">Transferase</keyword>
<dbReference type="EMBL" id="CAJJDN010000012">
    <property type="protein sequence ID" value="CAD8058600.1"/>
    <property type="molecule type" value="Genomic_DNA"/>
</dbReference>
<evidence type="ECO:0000259" key="9">
    <source>
        <dbReference type="PROSITE" id="PS50089"/>
    </source>
</evidence>
<evidence type="ECO:0000256" key="1">
    <source>
        <dbReference type="ARBA" id="ARBA00000900"/>
    </source>
</evidence>
<keyword evidence="5 8" id="KW-0863">Zinc-finger</keyword>
<accession>A0A8S1KSR9</accession>
<dbReference type="InterPro" id="IPR045191">
    <property type="entry name" value="MBR1/2-like"/>
</dbReference>
<evidence type="ECO:0000256" key="5">
    <source>
        <dbReference type="ARBA" id="ARBA00022771"/>
    </source>
</evidence>
<reference evidence="10" key="1">
    <citation type="submission" date="2021-01" db="EMBL/GenBank/DDBJ databases">
        <authorList>
            <consortium name="Genoscope - CEA"/>
            <person name="William W."/>
        </authorList>
    </citation>
    <scope>NUCLEOTIDE SEQUENCE</scope>
</reference>
<dbReference type="SMART" id="SM00184">
    <property type="entry name" value="RING"/>
    <property type="match status" value="1"/>
</dbReference>
<feature type="domain" description="RING-type" evidence="9">
    <location>
        <begin position="348"/>
        <end position="389"/>
    </location>
</feature>
<dbReference type="InterPro" id="IPR001841">
    <property type="entry name" value="Znf_RING"/>
</dbReference>
<keyword evidence="7" id="KW-0862">Zinc</keyword>
<organism evidence="10 11">
    <name type="scientific">Paramecium sonneborni</name>
    <dbReference type="NCBI Taxonomy" id="65129"/>
    <lineage>
        <taxon>Eukaryota</taxon>
        <taxon>Sar</taxon>
        <taxon>Alveolata</taxon>
        <taxon>Ciliophora</taxon>
        <taxon>Intramacronucleata</taxon>
        <taxon>Oligohymenophorea</taxon>
        <taxon>Peniculida</taxon>
        <taxon>Parameciidae</taxon>
        <taxon>Paramecium</taxon>
    </lineage>
</organism>
<dbReference type="GO" id="GO:0061630">
    <property type="term" value="F:ubiquitin protein ligase activity"/>
    <property type="evidence" value="ECO:0007669"/>
    <property type="project" value="UniProtKB-EC"/>
</dbReference>
<keyword evidence="4" id="KW-0479">Metal-binding</keyword>
<name>A0A8S1KSR9_9CILI</name>
<dbReference type="OrthoDB" id="294186at2759"/>
<dbReference type="PROSITE" id="PS50089">
    <property type="entry name" value="ZF_RING_2"/>
    <property type="match status" value="1"/>
</dbReference>
<evidence type="ECO:0000256" key="2">
    <source>
        <dbReference type="ARBA" id="ARBA00012483"/>
    </source>
</evidence>